<dbReference type="InterPro" id="IPR038665">
    <property type="entry name" value="Voltage-dep_anion_channel_sf"/>
</dbReference>
<evidence type="ECO:0000256" key="4">
    <source>
        <dbReference type="ARBA" id="ARBA00023136"/>
    </source>
</evidence>
<dbReference type="InterPro" id="IPR004695">
    <property type="entry name" value="SLAC1/Mae1/Ssu1/TehA"/>
</dbReference>
<gene>
    <name evidence="6" type="ORF">HFQ13_11510</name>
</gene>
<organism evidence="6 7">
    <name type="scientific">Igneacidithiobacillus copahuensis</name>
    <dbReference type="NCBI Taxonomy" id="2724909"/>
    <lineage>
        <taxon>Bacteria</taxon>
        <taxon>Pseudomonadati</taxon>
        <taxon>Pseudomonadota</taxon>
        <taxon>Acidithiobacillia</taxon>
        <taxon>Acidithiobacillales</taxon>
        <taxon>Acidithiobacillaceae</taxon>
        <taxon>Igneacidithiobacillus</taxon>
    </lineage>
</organism>
<evidence type="ECO:0000256" key="2">
    <source>
        <dbReference type="ARBA" id="ARBA00022692"/>
    </source>
</evidence>
<evidence type="ECO:0000256" key="5">
    <source>
        <dbReference type="SAM" id="Phobius"/>
    </source>
</evidence>
<reference evidence="6" key="1">
    <citation type="journal article" date="2021" name="ISME J.">
        <title>Genomic evolution of the class Acidithiobacillia: deep-branching Proteobacteria living in extreme acidic conditions.</title>
        <authorList>
            <person name="Moya-Beltran A."/>
            <person name="Beard S."/>
            <person name="Rojas-Villalobos C."/>
            <person name="Issotta F."/>
            <person name="Gallardo Y."/>
            <person name="Ulloa R."/>
            <person name="Giaveno A."/>
            <person name="Degli Esposti M."/>
            <person name="Johnson D.B."/>
            <person name="Quatrini R."/>
        </authorList>
    </citation>
    <scope>NUCLEOTIDE SEQUENCE</scope>
    <source>
        <strain evidence="6">VAN18-1</strain>
    </source>
</reference>
<feature type="transmembrane region" description="Helical" evidence="5">
    <location>
        <begin position="272"/>
        <end position="291"/>
    </location>
</feature>
<name>A0AAE2YRH5_9PROT</name>
<proteinExistence type="predicted"/>
<feature type="transmembrane region" description="Helical" evidence="5">
    <location>
        <begin position="102"/>
        <end position="123"/>
    </location>
</feature>
<dbReference type="EMBL" id="JAAXYO010000165">
    <property type="protein sequence ID" value="MBU2788817.1"/>
    <property type="molecule type" value="Genomic_DNA"/>
</dbReference>
<feature type="transmembrane region" description="Helical" evidence="5">
    <location>
        <begin position="297"/>
        <end position="318"/>
    </location>
</feature>
<dbReference type="GO" id="GO:0016020">
    <property type="term" value="C:membrane"/>
    <property type="evidence" value="ECO:0007669"/>
    <property type="project" value="UniProtKB-SubCell"/>
</dbReference>
<keyword evidence="2 5" id="KW-0812">Transmembrane</keyword>
<feature type="transmembrane region" description="Helical" evidence="5">
    <location>
        <begin position="67"/>
        <end position="90"/>
    </location>
</feature>
<evidence type="ECO:0000256" key="1">
    <source>
        <dbReference type="ARBA" id="ARBA00004141"/>
    </source>
</evidence>
<protein>
    <submittedName>
        <fullName evidence="6">Uncharacterized protein</fullName>
    </submittedName>
</protein>
<evidence type="ECO:0000313" key="7">
    <source>
        <dbReference type="Proteomes" id="UP001197378"/>
    </source>
</evidence>
<comment type="subcellular location">
    <subcellularLocation>
        <location evidence="1">Membrane</location>
        <topology evidence="1">Multi-pass membrane protein</topology>
    </subcellularLocation>
</comment>
<dbReference type="GO" id="GO:0055085">
    <property type="term" value="P:transmembrane transport"/>
    <property type="evidence" value="ECO:0007669"/>
    <property type="project" value="InterPro"/>
</dbReference>
<feature type="transmembrane region" description="Helical" evidence="5">
    <location>
        <begin position="199"/>
        <end position="220"/>
    </location>
</feature>
<dbReference type="AlphaFoldDB" id="A0AAE2YRH5"/>
<feature type="transmembrane region" description="Helical" evidence="5">
    <location>
        <begin position="135"/>
        <end position="155"/>
    </location>
</feature>
<feature type="transmembrane region" description="Helical" evidence="5">
    <location>
        <begin position="161"/>
        <end position="187"/>
    </location>
</feature>
<dbReference type="Proteomes" id="UP001197378">
    <property type="component" value="Unassembled WGS sequence"/>
</dbReference>
<dbReference type="Pfam" id="PF03595">
    <property type="entry name" value="SLAC1"/>
    <property type="match status" value="1"/>
</dbReference>
<sequence length="331" mass="35732">MPYAVVMATGGTASVAAAANYWLLAATLLTLACLQAVYIPLAWFWLRRRFLSMPQIPNFAGRSADQYVGAHTIPLGLAVVSSGMAFFAHVEGMTALLGLAEFLLALSWLLVLLCAAPFFLAVYRFGISLERVSGAWFLVPAAVLGAGVATGDVLASTQSDWNLVVVAGALLGGILYVAIAFLAALRIRRFGLHGVPQAPWWIAMGCAGFAALALGHAWAWQDLTPVAHHALAMLMLLAEILAIVLFFPIAFRSAIFLFRDCAFRNPVAWPPTFSTSVFALSCLQSASILSIPAFHCLGIVAGSFALLFWFASIFWELWRRVTAGYFAKEIR</sequence>
<dbReference type="Gene3D" id="1.50.10.150">
    <property type="entry name" value="Voltage-dependent anion channel"/>
    <property type="match status" value="1"/>
</dbReference>
<accession>A0AAE2YRH5</accession>
<keyword evidence="7" id="KW-1185">Reference proteome</keyword>
<evidence type="ECO:0000313" key="6">
    <source>
        <dbReference type="EMBL" id="MBU2788817.1"/>
    </source>
</evidence>
<feature type="transmembrane region" description="Helical" evidence="5">
    <location>
        <begin position="226"/>
        <end position="251"/>
    </location>
</feature>
<comment type="caution">
    <text evidence="6">The sequence shown here is derived from an EMBL/GenBank/DDBJ whole genome shotgun (WGS) entry which is preliminary data.</text>
</comment>
<feature type="transmembrane region" description="Helical" evidence="5">
    <location>
        <begin position="28"/>
        <end position="46"/>
    </location>
</feature>
<evidence type="ECO:0000256" key="3">
    <source>
        <dbReference type="ARBA" id="ARBA00022989"/>
    </source>
</evidence>
<keyword evidence="3 5" id="KW-1133">Transmembrane helix</keyword>
<keyword evidence="4 5" id="KW-0472">Membrane</keyword>